<reference evidence="5" key="1">
    <citation type="journal article" date="2016" name="Genome Announc.">
        <title>Draft genome sequence of Aspergillus niger strain An76.</title>
        <authorList>
            <person name="Gong W."/>
            <person name="Cheng Z."/>
            <person name="Zhang H."/>
            <person name="Liu L."/>
            <person name="Gao P."/>
            <person name="Wang L."/>
        </authorList>
    </citation>
    <scope>NUCLEOTIDE SEQUENCE [LARGE SCALE GENOMIC DNA]</scope>
    <source>
        <strain evidence="5">An76</strain>
    </source>
</reference>
<dbReference type="OrthoDB" id="2748312at2759"/>
<evidence type="ECO:0000259" key="3">
    <source>
        <dbReference type="Pfam" id="PF14040"/>
    </source>
</evidence>
<keyword evidence="2" id="KW-0732">Signal</keyword>
<dbReference type="InterPro" id="IPR029476">
    <property type="entry name" value="DNase_NucA_NucB"/>
</dbReference>
<proteinExistence type="predicted"/>
<name>A0A100I2X6_ASPNG</name>
<sequence length="248" mass="27246">MILSSTLLPIFTIVLSLPNTLAHPTTDDLSLQLHPRSNPGDTRSNPIKAEIEIRGEDALTYDVDCWAMLCKGKSAVMQKVDTDAADVNRQVEAGSAANKQPFKDPAKYGMKASPATNAWGDHKGWVSAEEFPFASTKEGGKNAILVGVTINSQDEQKRSLRSFYQKNKVKSYDAKNNKSDGSWFEITGFKVKSGKNAKVGPYCQAFTDKKPGNVCSANTKVIGDWGFDVAEYAYVYNHSTKKFDYVGK</sequence>
<feature type="chain" id="PRO_5007087111" description="Deoxyribonuclease NucA/NucB domain-containing protein" evidence="2">
    <location>
        <begin position="23"/>
        <end position="248"/>
    </location>
</feature>
<evidence type="ECO:0000256" key="1">
    <source>
        <dbReference type="SAM" id="MobiDB-lite"/>
    </source>
</evidence>
<dbReference type="EMBL" id="BCMY01000001">
    <property type="protein sequence ID" value="GAQ33714.1"/>
    <property type="molecule type" value="Genomic_DNA"/>
</dbReference>
<evidence type="ECO:0000313" key="5">
    <source>
        <dbReference type="Proteomes" id="UP000068243"/>
    </source>
</evidence>
<dbReference type="AlphaFoldDB" id="A0A100I2X6"/>
<organism evidence="4 5">
    <name type="scientific">Aspergillus niger</name>
    <dbReference type="NCBI Taxonomy" id="5061"/>
    <lineage>
        <taxon>Eukaryota</taxon>
        <taxon>Fungi</taxon>
        <taxon>Dikarya</taxon>
        <taxon>Ascomycota</taxon>
        <taxon>Pezizomycotina</taxon>
        <taxon>Eurotiomycetes</taxon>
        <taxon>Eurotiomycetidae</taxon>
        <taxon>Eurotiales</taxon>
        <taxon>Aspergillaceae</taxon>
        <taxon>Aspergillus</taxon>
        <taxon>Aspergillus subgen. Circumdati</taxon>
    </lineage>
</organism>
<dbReference type="VEuPathDB" id="FungiDB:An01g05270"/>
<evidence type="ECO:0000313" key="4">
    <source>
        <dbReference type="EMBL" id="GAQ33714.1"/>
    </source>
</evidence>
<protein>
    <recommendedName>
        <fullName evidence="3">Deoxyribonuclease NucA/NucB domain-containing protein</fullName>
    </recommendedName>
</protein>
<dbReference type="OMA" id="CWAILCK"/>
<feature type="region of interest" description="Disordered" evidence="1">
    <location>
        <begin position="25"/>
        <end position="45"/>
    </location>
</feature>
<dbReference type="Pfam" id="PF14040">
    <property type="entry name" value="DNase_NucA_NucB"/>
    <property type="match status" value="1"/>
</dbReference>
<gene>
    <name evidence="4" type="ORF">ABL_00310</name>
</gene>
<dbReference type="Proteomes" id="UP000068243">
    <property type="component" value="Unassembled WGS sequence"/>
</dbReference>
<dbReference type="VEuPathDB" id="FungiDB:ASPNIDRAFT2_1171176"/>
<dbReference type="VEuPathDB" id="FungiDB:M747DRAFT_372374"/>
<feature type="domain" description="Deoxyribonuclease NucA/NucB" evidence="3">
    <location>
        <begin position="65"/>
        <end position="171"/>
    </location>
</feature>
<evidence type="ECO:0000256" key="2">
    <source>
        <dbReference type="SAM" id="SignalP"/>
    </source>
</evidence>
<accession>A0A100I2X6</accession>
<comment type="caution">
    <text evidence="4">The sequence shown here is derived from an EMBL/GenBank/DDBJ whole genome shotgun (WGS) entry which is preliminary data.</text>
</comment>
<feature type="signal peptide" evidence="2">
    <location>
        <begin position="1"/>
        <end position="22"/>
    </location>
</feature>
<dbReference type="VEuPathDB" id="FungiDB:ATCC64974_19140"/>